<dbReference type="InterPro" id="IPR001374">
    <property type="entry name" value="R3H_dom"/>
</dbReference>
<dbReference type="GO" id="GO:0003723">
    <property type="term" value="F:RNA binding"/>
    <property type="evidence" value="ECO:0007669"/>
    <property type="project" value="UniProtKB-UniRule"/>
</dbReference>
<evidence type="ECO:0000256" key="3">
    <source>
        <dbReference type="ARBA" id="ARBA00022960"/>
    </source>
</evidence>
<keyword evidence="3 6" id="KW-0133">Cell shape</keyword>
<dbReference type="InterPro" id="IPR032782">
    <property type="entry name" value="KhpB_N"/>
</dbReference>
<keyword evidence="4 6" id="KW-0143">Chaperone</keyword>
<feature type="domain" description="R3H" evidence="7">
    <location>
        <begin position="141"/>
        <end position="207"/>
    </location>
</feature>
<dbReference type="InterPro" id="IPR038247">
    <property type="entry name" value="Jag_N_dom_sf"/>
</dbReference>
<feature type="region of interest" description="Jag_N domain" evidence="6">
    <location>
        <begin position="5"/>
        <end position="55"/>
    </location>
</feature>
<comment type="function">
    <text evidence="6">A probable RNA chaperone. Forms a complex with KhpA which binds to cellular RNA and controls its expression. Plays a role in peptidoglycan (PG) homeostasis and cell length regulation.</text>
</comment>
<evidence type="ECO:0000259" key="7">
    <source>
        <dbReference type="PROSITE" id="PS51061"/>
    </source>
</evidence>
<dbReference type="GO" id="GO:0071555">
    <property type="term" value="P:cell wall organization"/>
    <property type="evidence" value="ECO:0007669"/>
    <property type="project" value="UniProtKB-KW"/>
</dbReference>
<dbReference type="InterPro" id="IPR036867">
    <property type="entry name" value="R3H_dom_sf"/>
</dbReference>
<dbReference type="NCBIfam" id="NF041568">
    <property type="entry name" value="Jag_EloR"/>
    <property type="match status" value="1"/>
</dbReference>
<dbReference type="GO" id="GO:0009252">
    <property type="term" value="P:peptidoglycan biosynthetic process"/>
    <property type="evidence" value="ECO:0007669"/>
    <property type="project" value="UniProtKB-UniRule"/>
</dbReference>
<evidence type="ECO:0000256" key="5">
    <source>
        <dbReference type="ARBA" id="ARBA00023316"/>
    </source>
</evidence>
<dbReference type="GO" id="GO:0005737">
    <property type="term" value="C:cytoplasm"/>
    <property type="evidence" value="ECO:0007669"/>
    <property type="project" value="UniProtKB-SubCell"/>
</dbReference>
<accession>A0A1A6AQ63</accession>
<keyword evidence="9" id="KW-1185">Reference proteome</keyword>
<reference evidence="8 9" key="1">
    <citation type="journal article" date="2012" name="Front. Microbiol.">
        <title>Draft Genome Sequence of the Virulent Strain 01-B526 of the Fish Pathogen Aeromonas salmonicida.</title>
        <authorList>
            <person name="Charette S.J."/>
            <person name="Brochu F."/>
            <person name="Boyle B."/>
            <person name="Filion G."/>
            <person name="Tanaka K.H."/>
            <person name="Derome N."/>
        </authorList>
    </citation>
    <scope>NUCLEOTIDE SEQUENCE [LARGE SCALE GENOMIC DNA]</scope>
    <source>
        <strain evidence="8 9">P11</strain>
    </source>
</reference>
<dbReference type="GO" id="GO:0008360">
    <property type="term" value="P:regulation of cell shape"/>
    <property type="evidence" value="ECO:0007669"/>
    <property type="project" value="UniProtKB-KW"/>
</dbReference>
<organism evidence="8 9">
    <name type="scientific">Clostridium ragsdalei P11</name>
    <dbReference type="NCBI Taxonomy" id="1353534"/>
    <lineage>
        <taxon>Bacteria</taxon>
        <taxon>Bacillati</taxon>
        <taxon>Bacillota</taxon>
        <taxon>Clostridia</taxon>
        <taxon>Eubacteriales</taxon>
        <taxon>Clostridiaceae</taxon>
        <taxon>Clostridium</taxon>
    </lineage>
</organism>
<dbReference type="RefSeq" id="WP_065078774.1">
    <property type="nucleotide sequence ID" value="NZ_LROS01000028.1"/>
</dbReference>
<dbReference type="AlphaFoldDB" id="A0A1A6AQ63"/>
<dbReference type="PANTHER" id="PTHR35800">
    <property type="entry name" value="PROTEIN JAG"/>
    <property type="match status" value="1"/>
</dbReference>
<evidence type="ECO:0000256" key="1">
    <source>
        <dbReference type="ARBA" id="ARBA00022490"/>
    </source>
</evidence>
<name>A0A1A6AQ63_9CLOT</name>
<comment type="caution">
    <text evidence="8">The sequence shown here is derived from an EMBL/GenBank/DDBJ whole genome shotgun (WGS) entry which is preliminary data.</text>
</comment>
<sequence length="208" mass="24230">MDFIETTGKTVEDAFKTALSELKVEENKVKMEVLDEGNKGFFNIIGTRPAKIRVTVKRDYINEAKTFLKSILDKIKVEAEIEIKEDKNGIKIYLTGQEMGILIGYRGETLDALQYLVSLVINKNHDTEYKRVVLDTENYRFKREETLKRLARRVAEKVKRTGRIIKLEPMNPYERRIIHSALQNNIYVNTYSEGQEPFRRVVVDLKKA</sequence>
<dbReference type="InterPro" id="IPR039247">
    <property type="entry name" value="KhpB"/>
</dbReference>
<dbReference type="SMART" id="SM01245">
    <property type="entry name" value="Jag_N"/>
    <property type="match status" value="1"/>
</dbReference>
<keyword evidence="2 6" id="KW-0694">RNA-binding</keyword>
<dbReference type="PATRIC" id="fig|1353534.3.peg.2615"/>
<evidence type="ECO:0000313" key="8">
    <source>
        <dbReference type="EMBL" id="OBR92216.1"/>
    </source>
</evidence>
<evidence type="ECO:0000256" key="4">
    <source>
        <dbReference type="ARBA" id="ARBA00023186"/>
    </source>
</evidence>
<comment type="subunit">
    <text evidence="6">Forms a complex with KhpA.</text>
</comment>
<dbReference type="Gene3D" id="3.30.30.80">
    <property type="entry name" value="probable RNA-binding protein from clostridium symbiosum atcc 14940"/>
    <property type="match status" value="1"/>
</dbReference>
<gene>
    <name evidence="6" type="primary">khpB</name>
    <name evidence="6" type="synonym">eloR</name>
    <name evidence="8" type="ORF">CLRAG_25740</name>
</gene>
<dbReference type="PROSITE" id="PS51061">
    <property type="entry name" value="R3H"/>
    <property type="match status" value="1"/>
</dbReference>
<dbReference type="InterPro" id="IPR034079">
    <property type="entry name" value="R3H_KhpB"/>
</dbReference>
<evidence type="ECO:0000256" key="2">
    <source>
        <dbReference type="ARBA" id="ARBA00022884"/>
    </source>
</evidence>
<dbReference type="EMBL" id="LROS01000028">
    <property type="protein sequence ID" value="OBR92216.1"/>
    <property type="molecule type" value="Genomic_DNA"/>
</dbReference>
<dbReference type="SUPFAM" id="SSF82708">
    <property type="entry name" value="R3H domain"/>
    <property type="match status" value="1"/>
</dbReference>
<proteinExistence type="inferred from homology"/>
<dbReference type="CDD" id="cd02414">
    <property type="entry name" value="KH-II_Jag"/>
    <property type="match status" value="1"/>
</dbReference>
<dbReference type="SMART" id="SM00393">
    <property type="entry name" value="R3H"/>
    <property type="match status" value="1"/>
</dbReference>
<dbReference type="HAMAP" id="MF_00867">
    <property type="entry name" value="KhpB"/>
    <property type="match status" value="1"/>
</dbReference>
<dbReference type="PANTHER" id="PTHR35800:SF1">
    <property type="entry name" value="RNA-BINDING PROTEIN KHPB"/>
    <property type="match status" value="1"/>
</dbReference>
<dbReference type="Pfam" id="PF01424">
    <property type="entry name" value="R3H"/>
    <property type="match status" value="1"/>
</dbReference>
<dbReference type="Proteomes" id="UP000093954">
    <property type="component" value="Unassembled WGS sequence"/>
</dbReference>
<comment type="subcellular location">
    <subcellularLocation>
        <location evidence="6">Cytoplasm</location>
    </subcellularLocation>
</comment>
<dbReference type="Gene3D" id="3.30.300.20">
    <property type="match status" value="1"/>
</dbReference>
<dbReference type="CDD" id="cd02644">
    <property type="entry name" value="R3H_jag"/>
    <property type="match status" value="1"/>
</dbReference>
<dbReference type="Pfam" id="PF14804">
    <property type="entry name" value="Jag_N"/>
    <property type="match status" value="1"/>
</dbReference>
<dbReference type="InterPro" id="IPR015946">
    <property type="entry name" value="KH_dom-like_a/b"/>
</dbReference>
<protein>
    <recommendedName>
        <fullName evidence="6">RNA-binding protein KhpB</fullName>
    </recommendedName>
    <alternativeName>
        <fullName evidence="6">RNA-binding protein EloR</fullName>
    </alternativeName>
</protein>
<dbReference type="Pfam" id="PF13083">
    <property type="entry name" value="KH_KhpA-B"/>
    <property type="match status" value="1"/>
</dbReference>
<evidence type="ECO:0000313" key="9">
    <source>
        <dbReference type="Proteomes" id="UP000093954"/>
    </source>
</evidence>
<evidence type="ECO:0000256" key="6">
    <source>
        <dbReference type="HAMAP-Rule" id="MF_00867"/>
    </source>
</evidence>
<dbReference type="Gene3D" id="3.30.1370.50">
    <property type="entry name" value="R3H-like domain"/>
    <property type="match status" value="1"/>
</dbReference>
<comment type="similarity">
    <text evidence="6">Belongs to the KhpB RNA-binding protein family.</text>
</comment>
<dbReference type="InterPro" id="IPR038008">
    <property type="entry name" value="Jag_KH"/>
</dbReference>
<keyword evidence="5 6" id="KW-0961">Cell wall biogenesis/degradation</keyword>
<keyword evidence="1 6" id="KW-0963">Cytoplasm</keyword>
<comment type="domain">
    <text evidence="6">Has an N-terminal Jag-N domain and 2 RNA-binding domains (KH and R3H).</text>
</comment>